<dbReference type="Proteomes" id="UP000050791">
    <property type="component" value="Unassembled WGS sequence"/>
</dbReference>
<evidence type="ECO:0008006" key="3">
    <source>
        <dbReference type="Google" id="ProtNLM"/>
    </source>
</evidence>
<dbReference type="GO" id="GO:0003676">
    <property type="term" value="F:nucleic acid binding"/>
    <property type="evidence" value="ECO:0007669"/>
    <property type="project" value="InterPro"/>
</dbReference>
<dbReference type="PANTHER" id="PTHR47331:SF1">
    <property type="entry name" value="GAG-LIKE PROTEIN"/>
    <property type="match status" value="1"/>
</dbReference>
<dbReference type="WBParaSite" id="SMTH1_86110.1">
    <property type="protein sequence ID" value="SMTH1_86110.1"/>
    <property type="gene ID" value="SMTH1_86110"/>
</dbReference>
<evidence type="ECO:0000313" key="1">
    <source>
        <dbReference type="Proteomes" id="UP000050791"/>
    </source>
</evidence>
<protein>
    <recommendedName>
        <fullName evidence="3">Integrase zinc-binding domain-containing protein</fullName>
    </recommendedName>
</protein>
<organism evidence="1 2">
    <name type="scientific">Schistosoma mattheei</name>
    <dbReference type="NCBI Taxonomy" id="31246"/>
    <lineage>
        <taxon>Eukaryota</taxon>
        <taxon>Metazoa</taxon>
        <taxon>Spiralia</taxon>
        <taxon>Lophotrochozoa</taxon>
        <taxon>Platyhelminthes</taxon>
        <taxon>Trematoda</taxon>
        <taxon>Digenea</taxon>
        <taxon>Strigeidida</taxon>
        <taxon>Schistosomatoidea</taxon>
        <taxon>Schistosomatidae</taxon>
        <taxon>Schistosoma</taxon>
    </lineage>
</organism>
<sequence length="239" mass="27160">MSPILSYYAEWLKLARAVAWLRRFIEFLMVLRSPSCEGSVHLGGLKVKELDIAKSKSLLMVQKEVYGEILSGFRNNGKLVSQNDLKSLSPIMLNELLCVGGRLNYSDFPDAFNHPIILPSRHLMTEMIIRHYHEEPGHIGRSLDKGYRYVFTCLQTWALHIEMMCSLITDSFMMALLRFIGRRKPPEIYSDGASSLVEAVSELRKLVQQSNQQKINIELSAKPSSNSMGGVWGRVIRSI</sequence>
<reference evidence="2" key="1">
    <citation type="submission" date="2023-11" db="UniProtKB">
        <authorList>
            <consortium name="WormBaseParasite"/>
        </authorList>
    </citation>
    <scope>IDENTIFICATION</scope>
</reference>
<proteinExistence type="predicted"/>
<accession>A0AA85BY01</accession>
<dbReference type="Gene3D" id="3.30.420.10">
    <property type="entry name" value="Ribonuclease H-like superfamily/Ribonuclease H"/>
    <property type="match status" value="1"/>
</dbReference>
<dbReference type="PANTHER" id="PTHR47331">
    <property type="entry name" value="PHD-TYPE DOMAIN-CONTAINING PROTEIN"/>
    <property type="match status" value="1"/>
</dbReference>
<dbReference type="InterPro" id="IPR036397">
    <property type="entry name" value="RNaseH_sf"/>
</dbReference>
<dbReference type="AlphaFoldDB" id="A0AA85BY01"/>
<name>A0AA85BY01_9TREM</name>
<evidence type="ECO:0000313" key="2">
    <source>
        <dbReference type="WBParaSite" id="SMTH1_86110.1"/>
    </source>
</evidence>